<feature type="transmembrane region" description="Helical" evidence="2">
    <location>
        <begin position="718"/>
        <end position="736"/>
    </location>
</feature>
<dbReference type="NCBIfam" id="TIGR03773">
    <property type="entry name" value="anch_rpt_wall"/>
    <property type="match status" value="1"/>
</dbReference>
<organism evidence="3 4">
    <name type="scientific">Boudabousia tangfeifanii</name>
    <dbReference type="NCBI Taxonomy" id="1912795"/>
    <lineage>
        <taxon>Bacteria</taxon>
        <taxon>Bacillati</taxon>
        <taxon>Actinomycetota</taxon>
        <taxon>Actinomycetes</taxon>
        <taxon>Actinomycetales</taxon>
        <taxon>Actinomycetaceae</taxon>
        <taxon>Boudabousia</taxon>
    </lineage>
</organism>
<sequence>MSDRTFGTHAELTKHPRSSSALLIAFICAFLGFSLAPMNPAAQAATNVRLDKGHVDIFNVSAKGDQLKLDVKEDVTGLGVRRPAEDVTLVVKPQAFSTLPQNIPEIGVPGYYLPQTQDPALLWPGWDTLEVANAGFNAVKLQFIEVNGPGRIFLASSGVWGNVMPLLDGNNYQVKTGAVRTQAYPAHTHAHWIFEKPGRYTMKLQAIAAKNGKTFRSNLATYNWEVGDLSKLPKPVPAKPAPAPAKPAPVKPAPVKPVPAPAPAPAPAPTKPTPAPAPVKPTPAPAQPAPAKPAPAPSVESSPEDGQIPPRVEVPTPEPTTEATVEEPGAVPVDVTPEEVASVEPTPSAPTAEAPQKPVAPTPEAANTPESTPEATSPEETPAPQPPVANDPQEEAPAQPTPVQPATPVKPGGNSVTPGVNQPVAPAPAPKRPNAKTPTPISSLRQNYQQPQPVVCRPYQSASSQVSLAARVKDDRTSPAVWRDPAGVVFHLGDASRSRTNSPIGIIPANTPVWMIGATQIPNVPWLGANTMDESILNQTTGEVTWALTGFSGPGAMEVFTSGNFGKVVGQRWFAASGSRFGGSTVIGRNTHVHPNWVFTAPGTYRLEISQIATLRNGKKIVARTPLTFTVGSGSGITAGHFDLGAQVVSNGQTQVLWRDQYGRSCQPTRKITKQEAQKLPAVPDSFRSGKGVDPSQVTVGPNGQPVLANTGASSVEYAVFALGLGLLGMGLVVQASRRRQR</sequence>
<dbReference type="KEGG" id="avu:BK816_01480"/>
<accession>A0A1D9MIW5</accession>
<dbReference type="Proteomes" id="UP000176288">
    <property type="component" value="Chromosome"/>
</dbReference>
<proteinExistence type="predicted"/>
<dbReference type="RefSeq" id="WP_071163595.1">
    <property type="nucleotide sequence ID" value="NZ_CP017812.1"/>
</dbReference>
<dbReference type="PRINTS" id="PR01217">
    <property type="entry name" value="PRICHEXTENSN"/>
</dbReference>
<dbReference type="InterPro" id="IPR022435">
    <property type="entry name" value="Surface-anchored_actinobac"/>
</dbReference>
<keyword evidence="2" id="KW-0472">Membrane</keyword>
<feature type="region of interest" description="Disordered" evidence="1">
    <location>
        <begin position="235"/>
        <end position="454"/>
    </location>
</feature>
<reference evidence="3 4" key="1">
    <citation type="submission" date="2016-10" db="EMBL/GenBank/DDBJ databases">
        <title>Actinomyces aegypiusis sp. nov., isolated from the Aegypius monachus in Qinghai Tibet Plateau China.</title>
        <authorList>
            <person name="Wang Y."/>
        </authorList>
    </citation>
    <scope>NUCLEOTIDE SEQUENCE [LARGE SCALE GENOMIC DNA]</scope>
    <source>
        <strain evidence="3 4">VUL4_3</strain>
    </source>
</reference>
<dbReference type="InterPro" id="IPR022395">
    <property type="entry name" value="CHP03773_ABC_transptr-like"/>
</dbReference>
<dbReference type="OrthoDB" id="4424311at2"/>
<evidence type="ECO:0000256" key="1">
    <source>
        <dbReference type="SAM" id="MobiDB-lite"/>
    </source>
</evidence>
<feature type="compositionally biased region" description="Low complexity" evidence="1">
    <location>
        <begin position="344"/>
        <end position="355"/>
    </location>
</feature>
<keyword evidence="2" id="KW-1133">Transmembrane helix</keyword>
<feature type="compositionally biased region" description="Low complexity" evidence="1">
    <location>
        <begin position="309"/>
        <end position="328"/>
    </location>
</feature>
<keyword evidence="2" id="KW-0812">Transmembrane</keyword>
<evidence type="ECO:0000313" key="4">
    <source>
        <dbReference type="Proteomes" id="UP000176288"/>
    </source>
</evidence>
<dbReference type="EMBL" id="CP017812">
    <property type="protein sequence ID" value="AOZ72129.1"/>
    <property type="molecule type" value="Genomic_DNA"/>
</dbReference>
<evidence type="ECO:0000313" key="3">
    <source>
        <dbReference type="EMBL" id="AOZ72129.1"/>
    </source>
</evidence>
<feature type="compositionally biased region" description="Pro residues" evidence="1">
    <location>
        <begin position="235"/>
        <end position="296"/>
    </location>
</feature>
<dbReference type="NCBIfam" id="NF038134">
    <property type="entry name" value="choice_anch_M"/>
    <property type="match status" value="2"/>
</dbReference>
<feature type="region of interest" description="Disordered" evidence="1">
    <location>
        <begin position="677"/>
        <end position="700"/>
    </location>
</feature>
<gene>
    <name evidence="3" type="ORF">BK816_01480</name>
</gene>
<dbReference type="AlphaFoldDB" id="A0A1D9MIW5"/>
<feature type="compositionally biased region" description="Low complexity" evidence="1">
    <location>
        <begin position="368"/>
        <end position="380"/>
    </location>
</feature>
<evidence type="ECO:0000256" key="2">
    <source>
        <dbReference type="SAM" id="Phobius"/>
    </source>
</evidence>
<dbReference type="NCBIfam" id="TIGR03769">
    <property type="entry name" value="P_ac_wall_RPT"/>
    <property type="match status" value="2"/>
</dbReference>
<dbReference type="STRING" id="1912795.BK816_01480"/>
<protein>
    <recommendedName>
        <fullName evidence="5">Surface-anchored protein</fullName>
    </recommendedName>
</protein>
<name>A0A1D9MIW5_9ACTO</name>
<feature type="compositionally biased region" description="Polar residues" evidence="1">
    <location>
        <begin position="441"/>
        <end position="452"/>
    </location>
</feature>
<keyword evidence="4" id="KW-1185">Reference proteome</keyword>
<evidence type="ECO:0008006" key="5">
    <source>
        <dbReference type="Google" id="ProtNLM"/>
    </source>
</evidence>